<sequence>MNLLPHSNGLYKMKKEKVGLVIIVKRIVIGILSLLLAGLVIQQCINLIDNTRLKSKFKYVRVDGKRMEYKLKGGGEYTVVFDGGIGNTMFEWDKVCDVLEEKEDVQTFVYNRRGYGFNDGGNARTPKEQAEDLKNLLKKSGASAPYILVGEEYGSLVMTNFAAEYPDSVATVVLIDPISEEKAASDEFKKSIRFKYYRSKIESVGSNFLLTSILDKVGLTLENKYFEENILESKLEEFSALKNKKNYRQAVSNELGNLYNINSNSQSDGLLSNKPLYIISQDKENILEKMGDEKFTTVYKHKDTQTPFSMADPETVVNGISSVLKDTKKIQKMNHKE</sequence>
<feature type="domain" description="AB hydrolase-1" evidence="2">
    <location>
        <begin position="79"/>
        <end position="200"/>
    </location>
</feature>
<proteinExistence type="predicted"/>
<dbReference type="EC" id="2.3.1.12" evidence="3"/>
<comment type="caution">
    <text evidence="3">The sequence shown here is derived from an EMBL/GenBank/DDBJ whole genome shotgun (WGS) entry which is preliminary data.</text>
</comment>
<name>A0ABY6SQE1_9CLOT</name>
<feature type="transmembrane region" description="Helical" evidence="1">
    <location>
        <begin position="20"/>
        <end position="41"/>
    </location>
</feature>
<evidence type="ECO:0000313" key="4">
    <source>
        <dbReference type="Proteomes" id="UP000277570"/>
    </source>
</evidence>
<keyword evidence="3" id="KW-0378">Hydrolase</keyword>
<reference evidence="3 4" key="1">
    <citation type="submission" date="2018-11" db="EMBL/GenBank/DDBJ databases">
        <authorList>
            <consortium name="Pathogen Informatics"/>
        </authorList>
    </citation>
    <scope>NUCLEOTIDE SEQUENCE [LARGE SCALE GENOMIC DNA]</scope>
    <source>
        <strain evidence="3 4">NCTC10913</strain>
    </source>
</reference>
<dbReference type="InterPro" id="IPR000073">
    <property type="entry name" value="AB_hydrolase_1"/>
</dbReference>
<dbReference type="PANTHER" id="PTHR43689">
    <property type="entry name" value="HYDROLASE"/>
    <property type="match status" value="1"/>
</dbReference>
<evidence type="ECO:0000256" key="1">
    <source>
        <dbReference type="SAM" id="Phobius"/>
    </source>
</evidence>
<dbReference type="InterPro" id="IPR029058">
    <property type="entry name" value="AB_hydrolase_fold"/>
</dbReference>
<evidence type="ECO:0000313" key="3">
    <source>
        <dbReference type="EMBL" id="VDG70410.1"/>
    </source>
</evidence>
<dbReference type="EMBL" id="UYIN01000001">
    <property type="protein sequence ID" value="VDG70410.1"/>
    <property type="molecule type" value="Genomic_DNA"/>
</dbReference>
<keyword evidence="1" id="KW-1133">Transmembrane helix</keyword>
<accession>A0ABY6SQE1</accession>
<dbReference type="Gene3D" id="3.40.50.1820">
    <property type="entry name" value="alpha/beta hydrolase"/>
    <property type="match status" value="1"/>
</dbReference>
<keyword evidence="1" id="KW-0812">Transmembrane</keyword>
<dbReference type="SUPFAM" id="SSF53474">
    <property type="entry name" value="alpha/beta-Hydrolases"/>
    <property type="match status" value="1"/>
</dbReference>
<dbReference type="GO" id="GO:0016787">
    <property type="term" value="F:hydrolase activity"/>
    <property type="evidence" value="ECO:0007669"/>
    <property type="project" value="UniProtKB-KW"/>
</dbReference>
<keyword evidence="4" id="KW-1185">Reference proteome</keyword>
<protein>
    <submittedName>
        <fullName evidence="3">Alpha/beta hydrolase fold protein</fullName>
        <ecNumber evidence="3">2.3.1.12</ecNumber>
    </submittedName>
</protein>
<dbReference type="Proteomes" id="UP000277570">
    <property type="component" value="Unassembled WGS sequence"/>
</dbReference>
<keyword evidence="3" id="KW-0808">Transferase</keyword>
<dbReference type="RefSeq" id="WP_125147977.1">
    <property type="nucleotide sequence ID" value="NZ_UYIN01000001.1"/>
</dbReference>
<evidence type="ECO:0000259" key="2">
    <source>
        <dbReference type="Pfam" id="PF00561"/>
    </source>
</evidence>
<keyword evidence="3" id="KW-0012">Acyltransferase</keyword>
<dbReference type="Pfam" id="PF00561">
    <property type="entry name" value="Abhydrolase_1"/>
    <property type="match status" value="1"/>
</dbReference>
<gene>
    <name evidence="3" type="primary">acoC</name>
    <name evidence="3" type="ORF">NCTC10913_01093</name>
</gene>
<dbReference type="PANTHER" id="PTHR43689:SF8">
    <property type="entry name" value="ALPHA_BETA-HYDROLASES SUPERFAMILY PROTEIN"/>
    <property type="match status" value="1"/>
</dbReference>
<keyword evidence="1" id="KW-0472">Membrane</keyword>
<dbReference type="GO" id="GO:0004742">
    <property type="term" value="F:dihydrolipoyllysine-residue acetyltransferase activity"/>
    <property type="evidence" value="ECO:0007669"/>
    <property type="project" value="UniProtKB-EC"/>
</dbReference>
<organism evidence="3 4">
    <name type="scientific">Clostridium carnis</name>
    <dbReference type="NCBI Taxonomy" id="1530"/>
    <lineage>
        <taxon>Bacteria</taxon>
        <taxon>Bacillati</taxon>
        <taxon>Bacillota</taxon>
        <taxon>Clostridia</taxon>
        <taxon>Eubacteriales</taxon>
        <taxon>Clostridiaceae</taxon>
        <taxon>Clostridium</taxon>
    </lineage>
</organism>